<dbReference type="PANTHER" id="PTHR35271:SF1">
    <property type="entry name" value="ABC TRANSPORTER, SUBSTRATE-BINDING LIPOPROTEIN"/>
    <property type="match status" value="1"/>
</dbReference>
<organism evidence="2 3">
    <name type="scientific">Fluviicoccus keumensis</name>
    <dbReference type="NCBI Taxonomy" id="1435465"/>
    <lineage>
        <taxon>Bacteria</taxon>
        <taxon>Pseudomonadati</taxon>
        <taxon>Pseudomonadota</taxon>
        <taxon>Gammaproteobacteria</taxon>
        <taxon>Moraxellales</taxon>
        <taxon>Moraxellaceae</taxon>
        <taxon>Fluviicoccus</taxon>
    </lineage>
</organism>
<keyword evidence="1" id="KW-0732">Signal</keyword>
<evidence type="ECO:0000313" key="3">
    <source>
        <dbReference type="Proteomes" id="UP000292423"/>
    </source>
</evidence>
<keyword evidence="3" id="KW-1185">Reference proteome</keyword>
<dbReference type="RefSeq" id="WP_165391301.1">
    <property type="nucleotide sequence ID" value="NZ_SHKX01000010.1"/>
</dbReference>
<evidence type="ECO:0000313" key="2">
    <source>
        <dbReference type="EMBL" id="RZU47535.1"/>
    </source>
</evidence>
<name>A0A4Q7ZC46_9GAMM</name>
<protein>
    <submittedName>
        <fullName evidence="2">ABC transporter substrate binding protein</fullName>
    </submittedName>
</protein>
<comment type="caution">
    <text evidence="2">The sequence shown here is derived from an EMBL/GenBank/DDBJ whole genome shotgun (WGS) entry which is preliminary data.</text>
</comment>
<dbReference type="Pfam" id="PF04392">
    <property type="entry name" value="ABC_sub_bind"/>
    <property type="match status" value="1"/>
</dbReference>
<evidence type="ECO:0000256" key="1">
    <source>
        <dbReference type="SAM" id="SignalP"/>
    </source>
</evidence>
<dbReference type="InterPro" id="IPR007487">
    <property type="entry name" value="ABC_transpt-TYRBP-like"/>
</dbReference>
<dbReference type="Gene3D" id="3.40.50.2300">
    <property type="match status" value="1"/>
</dbReference>
<dbReference type="EMBL" id="SHKX01000010">
    <property type="protein sequence ID" value="RZU47535.1"/>
    <property type="molecule type" value="Genomic_DNA"/>
</dbReference>
<accession>A0A4Q7ZC46</accession>
<reference evidence="2 3" key="1">
    <citation type="submission" date="2019-02" db="EMBL/GenBank/DDBJ databases">
        <title>Genomic Encyclopedia of Type Strains, Phase IV (KMG-IV): sequencing the most valuable type-strain genomes for metagenomic binning, comparative biology and taxonomic classification.</title>
        <authorList>
            <person name="Goeker M."/>
        </authorList>
    </citation>
    <scope>NUCLEOTIDE SEQUENCE [LARGE SCALE GENOMIC DNA]</scope>
    <source>
        <strain evidence="2 3">DSM 105135</strain>
    </source>
</reference>
<sequence length="290" mass="31650">MTRKVIRLLIFLGCAWLSLGAFALPRIQVVANPDGEAQELVRALGGLLGDEAELVTSPTVLPDVQLLVVLSGEAFRRLPESRPPALLLTPSPSNTQLQKQDGALYWAPSLAAQLALIRYLLPGTNRIGMLVSNPEDASWIRTFRQYASEQSIDVRYLMADKSRLARQVAELAAGSDVLLAQPDPDIYNRDSIRLVLLAAYRQNKVFVGPSPAFVQAGSLATLYAPTTAIAEGIASQVHHFIRNGKLPAPSRVRQLSVSLNAQVAKAMGLTIPSAKELERLIRFEELPTWP</sequence>
<dbReference type="PANTHER" id="PTHR35271">
    <property type="entry name" value="ABC TRANSPORTER, SUBSTRATE-BINDING LIPOPROTEIN-RELATED"/>
    <property type="match status" value="1"/>
</dbReference>
<dbReference type="Proteomes" id="UP000292423">
    <property type="component" value="Unassembled WGS sequence"/>
</dbReference>
<dbReference type="AlphaFoldDB" id="A0A4Q7ZC46"/>
<feature type="chain" id="PRO_5020537250" evidence="1">
    <location>
        <begin position="24"/>
        <end position="290"/>
    </location>
</feature>
<proteinExistence type="predicted"/>
<feature type="signal peptide" evidence="1">
    <location>
        <begin position="1"/>
        <end position="23"/>
    </location>
</feature>
<gene>
    <name evidence="2" type="ORF">EV700_0498</name>
</gene>